<dbReference type="PANTHER" id="PTHR22990:SF15">
    <property type="entry name" value="F-BOX ONLY PROTEIN 10"/>
    <property type="match status" value="1"/>
</dbReference>
<dbReference type="Pfam" id="PF05048">
    <property type="entry name" value="NosD"/>
    <property type="match status" value="1"/>
</dbReference>
<evidence type="ECO:0000259" key="2">
    <source>
        <dbReference type="Pfam" id="PF05048"/>
    </source>
</evidence>
<dbReference type="Proteomes" id="UP000183794">
    <property type="component" value="Unassembled WGS sequence"/>
</dbReference>
<sequence>MNLCKYMFVMIMWIFSIGNIHAEILEIGEFSEFDSLGSAYQAATSGDELVFTDSRTYVEGLNVYKNNLTIRAEPGQSPTLTGSGSAYQGILHIGRDGIVIDGITFDGEGVSNKLVSTGARKSVIVRNSEFKNAIYGLFVLHTKADQREDFIIEDNVFNNNGNDLWLHNVSGGIARNNIANSDNGNGITVGYWSSDMHVLNNTIYSNGHEDLMRNRGGINIQGNDNYVAYNTSYQNTWGISLSQGLNNLIEHNTFWDNTHENLYFSTNSNNNTVENNLDYFTDDFEGYGISILLYRSSDNIISQHTSVNASRGVWFSEMGGPSTNNSVINSLFYGNYKLNSVGIDAKNQSYTQNQLTHVAVNNFKVLVNENLTFTQLFEDDPELSNVYLFSPASWALTASTLGQPLGSQGVDSSVIDTLSCQPALITGKPLLGDDMALNLDIALVDDFGNERTDVKPPVLEVTYNDQYLDSSASASHSQLMEICTSSYGNKLMLGGNGWTFDIGAKNLSDGNYQVILKSSGNYLIGDDCSGEFSRQYD</sequence>
<dbReference type="EMBL" id="FPLD01000084">
    <property type="protein sequence ID" value="SGZ06899.1"/>
    <property type="molecule type" value="Genomic_DNA"/>
</dbReference>
<accession>A0A1L0ELL5</accession>
<reference evidence="3 4" key="1">
    <citation type="submission" date="2016-11" db="EMBL/GenBank/DDBJ databases">
        <authorList>
            <person name="Jaros S."/>
            <person name="Januszkiewicz K."/>
            <person name="Wedrychowicz H."/>
        </authorList>
    </citation>
    <scope>NUCLEOTIDE SEQUENCE [LARGE SCALE GENOMIC DNA]</scope>
    <source>
        <strain evidence="3">NVI 5450</strain>
    </source>
</reference>
<gene>
    <name evidence="3" type="ORF">NVI5450_3117</name>
</gene>
<protein>
    <submittedName>
        <fullName evidence="3">Putative copper binding periplasmic protein</fullName>
    </submittedName>
</protein>
<dbReference type="PANTHER" id="PTHR22990">
    <property type="entry name" value="F-BOX ONLY PROTEIN"/>
    <property type="match status" value="1"/>
</dbReference>
<organism evidence="3 4">
    <name type="scientific">Moritella viscosa</name>
    <dbReference type="NCBI Taxonomy" id="80854"/>
    <lineage>
        <taxon>Bacteria</taxon>
        <taxon>Pseudomonadati</taxon>
        <taxon>Pseudomonadota</taxon>
        <taxon>Gammaproteobacteria</taxon>
        <taxon>Alteromonadales</taxon>
        <taxon>Moritellaceae</taxon>
        <taxon>Moritella</taxon>
    </lineage>
</organism>
<name>A0A1L0ELL5_9GAMM</name>
<evidence type="ECO:0000256" key="1">
    <source>
        <dbReference type="ARBA" id="ARBA00022737"/>
    </source>
</evidence>
<evidence type="ECO:0000313" key="3">
    <source>
        <dbReference type="EMBL" id="SGZ06899.1"/>
    </source>
</evidence>
<dbReference type="InterPro" id="IPR007742">
    <property type="entry name" value="NosD_dom"/>
</dbReference>
<dbReference type="InterPro" id="IPR011050">
    <property type="entry name" value="Pectin_lyase_fold/virulence"/>
</dbReference>
<evidence type="ECO:0000313" key="4">
    <source>
        <dbReference type="Proteomes" id="UP000183794"/>
    </source>
</evidence>
<dbReference type="InterPro" id="IPR051550">
    <property type="entry name" value="SCF-Subunits/Alg-Epimerases"/>
</dbReference>
<dbReference type="SMART" id="SM00710">
    <property type="entry name" value="PbH1"/>
    <property type="match status" value="8"/>
</dbReference>
<dbReference type="AlphaFoldDB" id="A0A1L0ELL5"/>
<dbReference type="InterPro" id="IPR012334">
    <property type="entry name" value="Pectin_lyas_fold"/>
</dbReference>
<feature type="domain" description="Periplasmic copper-binding protein NosD beta helix" evidence="2">
    <location>
        <begin position="89"/>
        <end position="261"/>
    </location>
</feature>
<proteinExistence type="predicted"/>
<keyword evidence="1" id="KW-0677">Repeat</keyword>
<dbReference type="SUPFAM" id="SSF51126">
    <property type="entry name" value="Pectin lyase-like"/>
    <property type="match status" value="2"/>
</dbReference>
<dbReference type="Gene3D" id="2.160.20.10">
    <property type="entry name" value="Single-stranded right-handed beta-helix, Pectin lyase-like"/>
    <property type="match status" value="1"/>
</dbReference>
<dbReference type="InterPro" id="IPR006626">
    <property type="entry name" value="PbH1"/>
</dbReference>
<dbReference type="RefSeq" id="WP_075497526.1">
    <property type="nucleotide sequence ID" value="NZ_CAWRBC010000039.1"/>
</dbReference>